<keyword evidence="5 11" id="KW-0547">Nucleotide-binding</keyword>
<dbReference type="InterPro" id="IPR001312">
    <property type="entry name" value="Hexokinase"/>
</dbReference>
<evidence type="ECO:0000256" key="8">
    <source>
        <dbReference type="ARBA" id="ARBA00023152"/>
    </source>
</evidence>
<evidence type="ECO:0000256" key="7">
    <source>
        <dbReference type="ARBA" id="ARBA00022840"/>
    </source>
</evidence>
<dbReference type="GO" id="GO:0008865">
    <property type="term" value="F:fructokinase activity"/>
    <property type="evidence" value="ECO:0007669"/>
    <property type="project" value="TreeGrafter"/>
</dbReference>
<dbReference type="InterPro" id="IPR022672">
    <property type="entry name" value="Hexokinase_N"/>
</dbReference>
<dbReference type="PROSITE" id="PS51748">
    <property type="entry name" value="HEXOKINASE_2"/>
    <property type="match status" value="1"/>
</dbReference>
<dbReference type="InterPro" id="IPR043129">
    <property type="entry name" value="ATPase_NBD"/>
</dbReference>
<feature type="domain" description="Hexokinase N-terminal" evidence="13">
    <location>
        <begin position="21"/>
        <end position="230"/>
    </location>
</feature>
<evidence type="ECO:0000256" key="6">
    <source>
        <dbReference type="ARBA" id="ARBA00022777"/>
    </source>
</evidence>
<comment type="similarity">
    <text evidence="3 11">Belongs to the hexokinase family.</text>
</comment>
<dbReference type="GO" id="GO:0004340">
    <property type="term" value="F:glucokinase activity"/>
    <property type="evidence" value="ECO:0007669"/>
    <property type="project" value="TreeGrafter"/>
</dbReference>
<dbReference type="GO" id="GO:0006096">
    <property type="term" value="P:glycolytic process"/>
    <property type="evidence" value="ECO:0007669"/>
    <property type="project" value="UniProtKB-KW"/>
</dbReference>
<dbReference type="Gene3D" id="3.30.420.40">
    <property type="match status" value="1"/>
</dbReference>
<reference evidence="15" key="1">
    <citation type="submission" date="2022-07" db="EMBL/GenBank/DDBJ databases">
        <title>Phylogenomic reconstructions and comparative analyses of Kickxellomycotina fungi.</title>
        <authorList>
            <person name="Reynolds N.K."/>
            <person name="Stajich J.E."/>
            <person name="Barry K."/>
            <person name="Grigoriev I.V."/>
            <person name="Crous P."/>
            <person name="Smith M.E."/>
        </authorList>
    </citation>
    <scope>NUCLEOTIDE SEQUENCE</scope>
    <source>
        <strain evidence="15">NBRC 105414</strain>
    </source>
</reference>
<dbReference type="EC" id="2.7.1.-" evidence="11"/>
<keyword evidence="7 11" id="KW-0067">ATP-binding</keyword>
<dbReference type="PRINTS" id="PR00475">
    <property type="entry name" value="HEXOKINASE"/>
</dbReference>
<dbReference type="Pfam" id="PF03727">
    <property type="entry name" value="Hexokinase_2"/>
    <property type="match status" value="1"/>
</dbReference>
<feature type="domain" description="Hexokinase C-terminal" evidence="14">
    <location>
        <begin position="238"/>
        <end position="498"/>
    </location>
</feature>
<keyword evidence="6 11" id="KW-0418">Kinase</keyword>
<dbReference type="Proteomes" id="UP001140217">
    <property type="component" value="Unassembled WGS sequence"/>
</dbReference>
<protein>
    <recommendedName>
        <fullName evidence="11">Phosphotransferase</fullName>
        <ecNumber evidence="11">2.7.1.-</ecNumber>
    </recommendedName>
</protein>
<comment type="catalytic activity">
    <reaction evidence="10">
        <text>D-fructose + ATP = D-fructose 6-phosphate + ADP + H(+)</text>
        <dbReference type="Rhea" id="RHEA:16125"/>
        <dbReference type="ChEBI" id="CHEBI:15378"/>
        <dbReference type="ChEBI" id="CHEBI:30616"/>
        <dbReference type="ChEBI" id="CHEBI:37721"/>
        <dbReference type="ChEBI" id="CHEBI:61527"/>
        <dbReference type="ChEBI" id="CHEBI:456216"/>
        <dbReference type="EC" id="2.7.1.1"/>
    </reaction>
    <physiologicalReaction direction="left-to-right" evidence="10">
        <dbReference type="Rhea" id="RHEA:16126"/>
    </physiologicalReaction>
</comment>
<dbReference type="GO" id="GO:0005524">
    <property type="term" value="F:ATP binding"/>
    <property type="evidence" value="ECO:0007669"/>
    <property type="project" value="UniProtKB-UniRule"/>
</dbReference>
<evidence type="ECO:0000259" key="14">
    <source>
        <dbReference type="Pfam" id="PF03727"/>
    </source>
</evidence>
<dbReference type="OrthoDB" id="419537at2759"/>
<dbReference type="GO" id="GO:0005829">
    <property type="term" value="C:cytosol"/>
    <property type="evidence" value="ECO:0007669"/>
    <property type="project" value="TreeGrafter"/>
</dbReference>
<comment type="catalytic activity">
    <reaction evidence="9">
        <text>a D-hexose + ATP = a D-hexose 6-phosphate + ADP + H(+)</text>
        <dbReference type="Rhea" id="RHEA:22740"/>
        <dbReference type="ChEBI" id="CHEBI:4194"/>
        <dbReference type="ChEBI" id="CHEBI:15378"/>
        <dbReference type="ChEBI" id="CHEBI:30616"/>
        <dbReference type="ChEBI" id="CHEBI:229467"/>
        <dbReference type="ChEBI" id="CHEBI:456216"/>
        <dbReference type="EC" id="2.7.1.1"/>
    </reaction>
    <physiologicalReaction direction="left-to-right" evidence="9">
        <dbReference type="Rhea" id="RHEA:22741"/>
    </physiologicalReaction>
</comment>
<evidence type="ECO:0000256" key="3">
    <source>
        <dbReference type="ARBA" id="ARBA00009225"/>
    </source>
</evidence>
<evidence type="ECO:0000256" key="2">
    <source>
        <dbReference type="ARBA" id="ARBA00005028"/>
    </source>
</evidence>
<dbReference type="SUPFAM" id="SSF53067">
    <property type="entry name" value="Actin-like ATPase domain"/>
    <property type="match status" value="2"/>
</dbReference>
<dbReference type="GO" id="GO:0005536">
    <property type="term" value="F:D-glucose binding"/>
    <property type="evidence" value="ECO:0007669"/>
    <property type="project" value="InterPro"/>
</dbReference>
<name>A0A9W8HKZ9_9FUNG</name>
<evidence type="ECO:0000256" key="9">
    <source>
        <dbReference type="ARBA" id="ARBA00044613"/>
    </source>
</evidence>
<dbReference type="EMBL" id="JANBUL010000023">
    <property type="protein sequence ID" value="KAJ2784638.1"/>
    <property type="molecule type" value="Genomic_DNA"/>
</dbReference>
<evidence type="ECO:0000256" key="1">
    <source>
        <dbReference type="ARBA" id="ARBA00004888"/>
    </source>
</evidence>
<gene>
    <name evidence="15" type="ORF">H4R18_001017</name>
</gene>
<keyword evidence="4 11" id="KW-0808">Transferase</keyword>
<comment type="pathway">
    <text evidence="1">Carbohydrate degradation; glycolysis; D-glyceraldehyde 3-phosphate and glycerone phosphate from D-glucose: step 1/4.</text>
</comment>
<evidence type="ECO:0000313" key="16">
    <source>
        <dbReference type="Proteomes" id="UP001140217"/>
    </source>
</evidence>
<dbReference type="Gene3D" id="3.40.367.20">
    <property type="match status" value="1"/>
</dbReference>
<feature type="region of interest" description="Disordered" evidence="12">
    <location>
        <begin position="268"/>
        <end position="290"/>
    </location>
</feature>
<evidence type="ECO:0000259" key="13">
    <source>
        <dbReference type="Pfam" id="PF00349"/>
    </source>
</evidence>
<evidence type="ECO:0000256" key="11">
    <source>
        <dbReference type="RuleBase" id="RU362007"/>
    </source>
</evidence>
<dbReference type="AlphaFoldDB" id="A0A9W8HKZ9"/>
<evidence type="ECO:0000256" key="12">
    <source>
        <dbReference type="SAM" id="MobiDB-lite"/>
    </source>
</evidence>
<dbReference type="GO" id="GO:0001678">
    <property type="term" value="P:intracellular glucose homeostasis"/>
    <property type="evidence" value="ECO:0007669"/>
    <property type="project" value="InterPro"/>
</dbReference>
<comment type="caution">
    <text evidence="15">The sequence shown here is derived from an EMBL/GenBank/DDBJ whole genome shotgun (WGS) entry which is preliminary data.</text>
</comment>
<feature type="compositionally biased region" description="Low complexity" evidence="12">
    <location>
        <begin position="279"/>
        <end position="288"/>
    </location>
</feature>
<dbReference type="InterPro" id="IPR022673">
    <property type="entry name" value="Hexokinase_C"/>
</dbReference>
<dbReference type="Pfam" id="PF00349">
    <property type="entry name" value="Hexokinase_1"/>
    <property type="match status" value="1"/>
</dbReference>
<dbReference type="GO" id="GO:0006006">
    <property type="term" value="P:glucose metabolic process"/>
    <property type="evidence" value="ECO:0007669"/>
    <property type="project" value="TreeGrafter"/>
</dbReference>
<evidence type="ECO:0000313" key="15">
    <source>
        <dbReference type="EMBL" id="KAJ2784638.1"/>
    </source>
</evidence>
<keyword evidence="16" id="KW-1185">Reference proteome</keyword>
<proteinExistence type="inferred from homology"/>
<dbReference type="PANTHER" id="PTHR19443:SF16">
    <property type="entry name" value="HEXOKINASE TYPE 1-RELATED"/>
    <property type="match status" value="1"/>
</dbReference>
<dbReference type="PANTHER" id="PTHR19443">
    <property type="entry name" value="HEXOKINASE"/>
    <property type="match status" value="1"/>
</dbReference>
<organism evidence="15 16">
    <name type="scientific">Coemansia javaensis</name>
    <dbReference type="NCBI Taxonomy" id="2761396"/>
    <lineage>
        <taxon>Eukaryota</taxon>
        <taxon>Fungi</taxon>
        <taxon>Fungi incertae sedis</taxon>
        <taxon>Zoopagomycota</taxon>
        <taxon>Kickxellomycotina</taxon>
        <taxon>Kickxellomycetes</taxon>
        <taxon>Kickxellales</taxon>
        <taxon>Kickxellaceae</taxon>
        <taxon>Coemansia</taxon>
    </lineage>
</organism>
<sequence length="502" mass="54356">MGVPMNYTRIKGASEAQEKLLEEIAAKFRVTDEYLLEIAEDVHRYLTTGLRGDSEPQGLPTLVSRIRSGISDDIREAKREGRTALGLTINTVAHRLKITSVRFVSDGPDVINKQVHSIGKPATAASVPQVLEDVTVKMMQFLNTHSVDAPPPGAPGGGERFVPLGVTIDLPLEETDRGGRYAPRVTEARDSAFVGVDIAQGLNAEMLKKHLPVRVTSATNCVVSTMVAAQFRFPSTCVALILNHGINAAYYEAVDKIPKIAGTPLARNRDSGVGGQQGGSSSSNNNSGGRERVAVNTELAMYGESSATIQPTMWDHRIDRESRNPGRHIFEKLVADRYLGEIVRNLITDFMDELLIFPRDADVTTFSEPYSFYTSYMGIMEDYSEDLREVGNLLRAGFNVEASYVDRQIVRALCHIVAMRAAKLVGGAVAAIIRKATEAMDAPAPAVVSISGQLTEMNQPYISCTTTTAQKLLATMGLAGAEFNILGEDGYSVGAALSSFIK</sequence>
<evidence type="ECO:0000256" key="4">
    <source>
        <dbReference type="ARBA" id="ARBA00022679"/>
    </source>
</evidence>
<comment type="pathway">
    <text evidence="2">Carbohydrate metabolism; hexose metabolism.</text>
</comment>
<dbReference type="GO" id="GO:0005739">
    <property type="term" value="C:mitochondrion"/>
    <property type="evidence" value="ECO:0007669"/>
    <property type="project" value="TreeGrafter"/>
</dbReference>
<keyword evidence="8 11" id="KW-0324">Glycolysis</keyword>
<evidence type="ECO:0000256" key="5">
    <source>
        <dbReference type="ARBA" id="ARBA00022741"/>
    </source>
</evidence>
<accession>A0A9W8HKZ9</accession>
<evidence type="ECO:0000256" key="10">
    <source>
        <dbReference type="ARBA" id="ARBA00047905"/>
    </source>
</evidence>